<proteinExistence type="predicted"/>
<accession>A0ABP8TCC8</accession>
<name>A0ABP8TCC8_9ACTN</name>
<comment type="caution">
    <text evidence="4">The sequence shown here is derived from an EMBL/GenBank/DDBJ whole genome shotgun (WGS) entry which is preliminary data.</text>
</comment>
<dbReference type="PANTHER" id="PTHR30055">
    <property type="entry name" value="HTH-TYPE TRANSCRIPTIONAL REGULATOR RUTR"/>
    <property type="match status" value="1"/>
</dbReference>
<dbReference type="Pfam" id="PF00440">
    <property type="entry name" value="TetR_N"/>
    <property type="match status" value="1"/>
</dbReference>
<dbReference type="InterPro" id="IPR050109">
    <property type="entry name" value="HTH-type_TetR-like_transc_reg"/>
</dbReference>
<dbReference type="EMBL" id="BAABHJ010000002">
    <property type="protein sequence ID" value="GAA4602423.1"/>
    <property type="molecule type" value="Genomic_DNA"/>
</dbReference>
<dbReference type="InterPro" id="IPR039536">
    <property type="entry name" value="TetR_C_Proteobacteria"/>
</dbReference>
<evidence type="ECO:0000313" key="5">
    <source>
        <dbReference type="Proteomes" id="UP001500212"/>
    </source>
</evidence>
<dbReference type="PRINTS" id="PR00455">
    <property type="entry name" value="HTHTETR"/>
</dbReference>
<dbReference type="Gene3D" id="1.10.357.10">
    <property type="entry name" value="Tetracycline Repressor, domain 2"/>
    <property type="match status" value="1"/>
</dbReference>
<dbReference type="InterPro" id="IPR001647">
    <property type="entry name" value="HTH_TetR"/>
</dbReference>
<dbReference type="InterPro" id="IPR036271">
    <property type="entry name" value="Tet_transcr_reg_TetR-rel_C_sf"/>
</dbReference>
<organism evidence="4 5">
    <name type="scientific">Actinoallomurus liliacearum</name>
    <dbReference type="NCBI Taxonomy" id="1080073"/>
    <lineage>
        <taxon>Bacteria</taxon>
        <taxon>Bacillati</taxon>
        <taxon>Actinomycetota</taxon>
        <taxon>Actinomycetes</taxon>
        <taxon>Streptosporangiales</taxon>
        <taxon>Thermomonosporaceae</taxon>
        <taxon>Actinoallomurus</taxon>
    </lineage>
</organism>
<gene>
    <name evidence="4" type="ORF">GCM10023195_07370</name>
</gene>
<reference evidence="5" key="1">
    <citation type="journal article" date="2019" name="Int. J. Syst. Evol. Microbiol.">
        <title>The Global Catalogue of Microorganisms (GCM) 10K type strain sequencing project: providing services to taxonomists for standard genome sequencing and annotation.</title>
        <authorList>
            <consortium name="The Broad Institute Genomics Platform"/>
            <consortium name="The Broad Institute Genome Sequencing Center for Infectious Disease"/>
            <person name="Wu L."/>
            <person name="Ma J."/>
        </authorList>
    </citation>
    <scope>NUCLEOTIDE SEQUENCE [LARGE SCALE GENOMIC DNA]</scope>
    <source>
        <strain evidence="5">JCM 17938</strain>
    </source>
</reference>
<evidence type="ECO:0000256" key="1">
    <source>
        <dbReference type="ARBA" id="ARBA00023125"/>
    </source>
</evidence>
<dbReference type="SUPFAM" id="SSF46689">
    <property type="entry name" value="Homeodomain-like"/>
    <property type="match status" value="1"/>
</dbReference>
<sequence length="219" mass="24119">MTDTASTKRSAPRGRIDKRVAILDAAFTVFARRGYEQACVQEIAEVAGVAKPTVYNHLSDKENLFRHAIEAAADAVMADNLAVVDRMRDAGDDLRTTMEDVAYRMLRICCDERSRALRRLAYAQLNRFPDVIEVVHRRTSGRLAEGLADRLARLCLSGHLRPCDPTQAAEQFLALLTGPMETRSQLGSRKVSAAETRAVAAAAVDTFLRAYRATPADPS</sequence>
<keyword evidence="1 2" id="KW-0238">DNA-binding</keyword>
<evidence type="ECO:0000313" key="4">
    <source>
        <dbReference type="EMBL" id="GAA4602423.1"/>
    </source>
</evidence>
<keyword evidence="5" id="KW-1185">Reference proteome</keyword>
<protein>
    <submittedName>
        <fullName evidence="4">TetR/AcrR family transcriptional regulator</fullName>
    </submittedName>
</protein>
<dbReference type="RefSeq" id="WP_345348177.1">
    <property type="nucleotide sequence ID" value="NZ_BAABHJ010000002.1"/>
</dbReference>
<dbReference type="Gene3D" id="1.10.10.60">
    <property type="entry name" value="Homeodomain-like"/>
    <property type="match status" value="1"/>
</dbReference>
<evidence type="ECO:0000256" key="2">
    <source>
        <dbReference type="PROSITE-ProRule" id="PRU00335"/>
    </source>
</evidence>
<feature type="DNA-binding region" description="H-T-H motif" evidence="2">
    <location>
        <begin position="39"/>
        <end position="58"/>
    </location>
</feature>
<dbReference type="InterPro" id="IPR009057">
    <property type="entry name" value="Homeodomain-like_sf"/>
</dbReference>
<dbReference type="Proteomes" id="UP001500212">
    <property type="component" value="Unassembled WGS sequence"/>
</dbReference>
<evidence type="ECO:0000259" key="3">
    <source>
        <dbReference type="PROSITE" id="PS50977"/>
    </source>
</evidence>
<feature type="domain" description="HTH tetR-type" evidence="3">
    <location>
        <begin position="16"/>
        <end position="76"/>
    </location>
</feature>
<dbReference type="PANTHER" id="PTHR30055:SF146">
    <property type="entry name" value="HTH-TYPE TRANSCRIPTIONAL DUAL REGULATOR CECR"/>
    <property type="match status" value="1"/>
</dbReference>
<dbReference type="PROSITE" id="PS50977">
    <property type="entry name" value="HTH_TETR_2"/>
    <property type="match status" value="1"/>
</dbReference>
<dbReference type="SUPFAM" id="SSF48498">
    <property type="entry name" value="Tetracyclin repressor-like, C-terminal domain"/>
    <property type="match status" value="1"/>
</dbReference>
<dbReference type="Pfam" id="PF14246">
    <property type="entry name" value="TetR_C_7"/>
    <property type="match status" value="1"/>
</dbReference>